<dbReference type="GO" id="GO:0005886">
    <property type="term" value="C:plasma membrane"/>
    <property type="evidence" value="ECO:0007669"/>
    <property type="project" value="UniProtKB-SubCell"/>
</dbReference>
<feature type="transmembrane region" description="Helical" evidence="9">
    <location>
        <begin position="61"/>
        <end position="81"/>
    </location>
</feature>
<feature type="transmembrane region" description="Helical" evidence="9">
    <location>
        <begin position="351"/>
        <end position="373"/>
    </location>
</feature>
<evidence type="ECO:0000256" key="9">
    <source>
        <dbReference type="SAM" id="Phobius"/>
    </source>
</evidence>
<feature type="transmembrane region" description="Helical" evidence="9">
    <location>
        <begin position="274"/>
        <end position="305"/>
    </location>
</feature>
<comment type="subcellular location">
    <subcellularLocation>
        <location evidence="1">Cell membrane</location>
        <topology evidence="1">Multi-pass membrane protein</topology>
    </subcellularLocation>
</comment>
<feature type="transmembrane region" description="Helical" evidence="9">
    <location>
        <begin position="230"/>
        <end position="254"/>
    </location>
</feature>
<evidence type="ECO:0000256" key="5">
    <source>
        <dbReference type="ARBA" id="ARBA00022989"/>
    </source>
</evidence>
<proteinExistence type="predicted"/>
<evidence type="ECO:0000256" key="3">
    <source>
        <dbReference type="ARBA" id="ARBA00022449"/>
    </source>
</evidence>
<accession>A0A1G7CQB8</accession>
<evidence type="ECO:0000256" key="8">
    <source>
        <dbReference type="SAM" id="MobiDB-lite"/>
    </source>
</evidence>
<protein>
    <submittedName>
        <fullName evidence="11">NhaP-type Na+/H+ or K+/H+ antiporter</fullName>
    </submittedName>
</protein>
<evidence type="ECO:0000256" key="6">
    <source>
        <dbReference type="ARBA" id="ARBA00023065"/>
    </source>
</evidence>
<keyword evidence="4 9" id="KW-0812">Transmembrane</keyword>
<feature type="transmembrane region" description="Helical" evidence="9">
    <location>
        <begin position="6"/>
        <end position="24"/>
    </location>
</feature>
<evidence type="ECO:0000313" key="11">
    <source>
        <dbReference type="EMBL" id="SDE41423.1"/>
    </source>
</evidence>
<evidence type="ECO:0000256" key="1">
    <source>
        <dbReference type="ARBA" id="ARBA00004651"/>
    </source>
</evidence>
<keyword evidence="12" id="KW-1185">Reference proteome</keyword>
<dbReference type="PANTHER" id="PTHR32507:SF8">
    <property type="entry name" value="CNH1P"/>
    <property type="match status" value="1"/>
</dbReference>
<reference evidence="11 12" key="1">
    <citation type="submission" date="2016-10" db="EMBL/GenBank/DDBJ databases">
        <authorList>
            <person name="de Groot N.N."/>
        </authorList>
    </citation>
    <scope>NUCLEOTIDE SEQUENCE [LARGE SCALE GENOMIC DNA]</scope>
    <source>
        <strain evidence="11 12">MON 2.2</strain>
    </source>
</reference>
<gene>
    <name evidence="11" type="ORF">SAMN04489747_3341</name>
</gene>
<feature type="transmembrane region" description="Helical" evidence="9">
    <location>
        <begin position="424"/>
        <end position="446"/>
    </location>
</feature>
<dbReference type="InterPro" id="IPR006153">
    <property type="entry name" value="Cation/H_exchanger_TM"/>
</dbReference>
<feature type="region of interest" description="Disordered" evidence="8">
    <location>
        <begin position="147"/>
        <end position="188"/>
    </location>
</feature>
<organism evidence="11 12">
    <name type="scientific">Auraticoccus monumenti</name>
    <dbReference type="NCBI Taxonomy" id="675864"/>
    <lineage>
        <taxon>Bacteria</taxon>
        <taxon>Bacillati</taxon>
        <taxon>Actinomycetota</taxon>
        <taxon>Actinomycetes</taxon>
        <taxon>Propionibacteriales</taxon>
        <taxon>Propionibacteriaceae</taxon>
        <taxon>Auraticoccus</taxon>
    </lineage>
</organism>
<evidence type="ECO:0000256" key="4">
    <source>
        <dbReference type="ARBA" id="ARBA00022692"/>
    </source>
</evidence>
<sequence length="472" mass="49981">MASDLIYLVFGVALLLAVVLPAALSRLALSAPVVLIGIGCLIGLLPLLGPEQFSPVEHRAFTEHLTELTVLVALMGVGLALDRPLSFRRWRTFLRWSVTWRLLAVTMPLSIAGVAVLGWWVMGLGPAAALLLGAALSPTDPVLASDVQVEGPGLGEQSGSLDPDGDQEGSSDEDDQRPGDEQDGPLDEPDEVRFALTSEAGLNDALAFPFVYGAIYLATKGPVQDWGLSWLGFTLVGKVLIGAAVGVLVGRVLAKAAFAAPRPSLRIAERGEPLLAIAALLTAYGLAEVAQGYGFLAVFAAAMTLRSRERGHEYHQQMHGVVERLEQLLTLSILLLLGVSLTNGLLESLTWRGVVVALALVLVIRPLAGWVAVSVRVPRQASTEQPMTRPERLATAFFGVRGVGSIYYLAYATGQATFPEVAELWSTVAFAITVSVVVHGVAATPVMSWIERRRQPPTTGAADVGPVLDGAA</sequence>
<keyword evidence="5 9" id="KW-1133">Transmembrane helix</keyword>
<feature type="domain" description="Cation/H+ exchanger transmembrane" evidence="10">
    <location>
        <begin position="15"/>
        <end position="147"/>
    </location>
</feature>
<feature type="transmembrane region" description="Helical" evidence="9">
    <location>
        <begin position="102"/>
        <end position="122"/>
    </location>
</feature>
<evidence type="ECO:0000256" key="7">
    <source>
        <dbReference type="ARBA" id="ARBA00023136"/>
    </source>
</evidence>
<keyword evidence="3" id="KW-0050">Antiport</keyword>
<keyword evidence="7 9" id="KW-0472">Membrane</keyword>
<feature type="domain" description="Cation/H+ exchanger transmembrane" evidence="10">
    <location>
        <begin position="196"/>
        <end position="449"/>
    </location>
</feature>
<dbReference type="GO" id="GO:0015297">
    <property type="term" value="F:antiporter activity"/>
    <property type="evidence" value="ECO:0007669"/>
    <property type="project" value="UniProtKB-KW"/>
</dbReference>
<dbReference type="STRING" id="675864.SAMN04489747_3341"/>
<dbReference type="GO" id="GO:1902600">
    <property type="term" value="P:proton transmembrane transport"/>
    <property type="evidence" value="ECO:0007669"/>
    <property type="project" value="InterPro"/>
</dbReference>
<evidence type="ECO:0000256" key="2">
    <source>
        <dbReference type="ARBA" id="ARBA00022448"/>
    </source>
</evidence>
<evidence type="ECO:0000313" key="12">
    <source>
        <dbReference type="Proteomes" id="UP000198546"/>
    </source>
</evidence>
<dbReference type="AlphaFoldDB" id="A0A1G7CQB8"/>
<dbReference type="Pfam" id="PF00999">
    <property type="entry name" value="Na_H_Exchanger"/>
    <property type="match status" value="2"/>
</dbReference>
<feature type="transmembrane region" description="Helical" evidence="9">
    <location>
        <begin position="393"/>
        <end position="412"/>
    </location>
</feature>
<keyword evidence="6" id="KW-0406">Ion transport</keyword>
<evidence type="ECO:0000259" key="10">
    <source>
        <dbReference type="Pfam" id="PF00999"/>
    </source>
</evidence>
<dbReference type="Proteomes" id="UP000198546">
    <property type="component" value="Chromosome i"/>
</dbReference>
<dbReference type="EMBL" id="LT629688">
    <property type="protein sequence ID" value="SDE41423.1"/>
    <property type="molecule type" value="Genomic_DNA"/>
</dbReference>
<dbReference type="PANTHER" id="PTHR32507">
    <property type="entry name" value="NA(+)/H(+) ANTIPORTER 1"/>
    <property type="match status" value="1"/>
</dbReference>
<feature type="transmembrane region" description="Helical" evidence="9">
    <location>
        <begin position="31"/>
        <end position="49"/>
    </location>
</feature>
<dbReference type="RefSeq" id="WP_172804068.1">
    <property type="nucleotide sequence ID" value="NZ_LT629688.1"/>
</dbReference>
<keyword evidence="2" id="KW-0813">Transport</keyword>
<feature type="compositionally biased region" description="Acidic residues" evidence="8">
    <location>
        <begin position="163"/>
        <end position="188"/>
    </location>
</feature>
<name>A0A1G7CQB8_9ACTN</name>